<feature type="signal peptide" evidence="6">
    <location>
        <begin position="1"/>
        <end position="18"/>
    </location>
</feature>
<dbReference type="Pfam" id="PF16184">
    <property type="entry name" value="Cadherin_3"/>
    <property type="match status" value="1"/>
</dbReference>
<dbReference type="AlphaFoldDB" id="A0AAV6SCF8"/>
<keyword evidence="1" id="KW-0479">Metal-binding</keyword>
<dbReference type="EMBL" id="JAGKHQ010000006">
    <property type="protein sequence ID" value="KAG7514573.1"/>
    <property type="molecule type" value="Genomic_DNA"/>
</dbReference>
<dbReference type="PROSITE" id="PS51854">
    <property type="entry name" value="CSPG"/>
    <property type="match status" value="1"/>
</dbReference>
<feature type="repeat" description="CSPG" evidence="5">
    <location>
        <begin position="280"/>
        <end position="374"/>
    </location>
</feature>
<evidence type="ECO:0000256" key="1">
    <source>
        <dbReference type="ARBA" id="ARBA00022723"/>
    </source>
</evidence>
<dbReference type="PANTHER" id="PTHR45739:SF3">
    <property type="entry name" value="FRAS-RELATED EXTRACELLULAR MATRIX PROTEIN 1B PRECURSOR"/>
    <property type="match status" value="1"/>
</dbReference>
<feature type="chain" id="PRO_5043327853" evidence="6">
    <location>
        <begin position="19"/>
        <end position="442"/>
    </location>
</feature>
<dbReference type="GO" id="GO:0046872">
    <property type="term" value="F:metal ion binding"/>
    <property type="evidence" value="ECO:0007669"/>
    <property type="project" value="UniProtKB-KW"/>
</dbReference>
<keyword evidence="2 6" id="KW-0732">Signal</keyword>
<reference evidence="8 9" key="1">
    <citation type="journal article" date="2021" name="Sci. Rep.">
        <title>Chromosome anchoring in Senegalese sole (Solea senegalensis) reveals sex-associated markers and genome rearrangements in flatfish.</title>
        <authorList>
            <person name="Guerrero-Cozar I."/>
            <person name="Gomez-Garrido J."/>
            <person name="Berbel C."/>
            <person name="Martinez-Blanch J.F."/>
            <person name="Alioto T."/>
            <person name="Claros M.G."/>
            <person name="Gagnaire P.A."/>
            <person name="Manchado M."/>
        </authorList>
    </citation>
    <scope>NUCLEOTIDE SEQUENCE [LARGE SCALE GENOMIC DNA]</scope>
    <source>
        <strain evidence="8">Sse05_10M</strain>
    </source>
</reference>
<accession>A0AAV6SCF8</accession>
<evidence type="ECO:0000313" key="9">
    <source>
        <dbReference type="Proteomes" id="UP000693946"/>
    </source>
</evidence>
<dbReference type="GO" id="GO:0009653">
    <property type="term" value="P:anatomical structure morphogenesis"/>
    <property type="evidence" value="ECO:0007669"/>
    <property type="project" value="TreeGrafter"/>
</dbReference>
<keyword evidence="3" id="KW-0677">Repeat</keyword>
<proteinExistence type="predicted"/>
<keyword evidence="9" id="KW-1185">Reference proteome</keyword>
<evidence type="ECO:0000259" key="7">
    <source>
        <dbReference type="Pfam" id="PF19309"/>
    </source>
</evidence>
<gene>
    <name evidence="8" type="ORF">JOB18_037493</name>
</gene>
<organism evidence="8 9">
    <name type="scientific">Solea senegalensis</name>
    <name type="common">Senegalese sole</name>
    <dbReference type="NCBI Taxonomy" id="28829"/>
    <lineage>
        <taxon>Eukaryota</taxon>
        <taxon>Metazoa</taxon>
        <taxon>Chordata</taxon>
        <taxon>Craniata</taxon>
        <taxon>Vertebrata</taxon>
        <taxon>Euteleostomi</taxon>
        <taxon>Actinopterygii</taxon>
        <taxon>Neopterygii</taxon>
        <taxon>Teleostei</taxon>
        <taxon>Neoteleostei</taxon>
        <taxon>Acanthomorphata</taxon>
        <taxon>Carangaria</taxon>
        <taxon>Pleuronectiformes</taxon>
        <taxon>Pleuronectoidei</taxon>
        <taxon>Soleidae</taxon>
        <taxon>Solea</taxon>
    </lineage>
</organism>
<dbReference type="InterPro" id="IPR039005">
    <property type="entry name" value="CSPG_rpt"/>
</dbReference>
<comment type="caution">
    <text evidence="8">The sequence shown here is derived from an EMBL/GenBank/DDBJ whole genome shotgun (WGS) entry which is preliminary data.</text>
</comment>
<name>A0AAV6SCF8_SOLSE</name>
<evidence type="ECO:0000256" key="5">
    <source>
        <dbReference type="PROSITE-ProRule" id="PRU01201"/>
    </source>
</evidence>
<evidence type="ECO:0000256" key="2">
    <source>
        <dbReference type="ARBA" id="ARBA00022729"/>
    </source>
</evidence>
<protein>
    <submittedName>
        <fullName evidence="8">FRAS1-related extracellular matrix protein 1-like</fullName>
    </submittedName>
</protein>
<dbReference type="InterPro" id="IPR045658">
    <property type="entry name" value="FRAS1-rel_N"/>
</dbReference>
<evidence type="ECO:0000256" key="4">
    <source>
        <dbReference type="ARBA" id="ARBA00023180"/>
    </source>
</evidence>
<dbReference type="PANTHER" id="PTHR45739">
    <property type="entry name" value="MATRIX PROTEIN, PUTATIVE-RELATED"/>
    <property type="match status" value="1"/>
</dbReference>
<keyword evidence="4" id="KW-0325">Glycoprotein</keyword>
<dbReference type="Pfam" id="PF19309">
    <property type="entry name" value="Frem_N"/>
    <property type="match status" value="1"/>
</dbReference>
<evidence type="ECO:0000313" key="8">
    <source>
        <dbReference type="EMBL" id="KAG7514573.1"/>
    </source>
</evidence>
<feature type="domain" description="FRAS1-related extracellular matrix protein N-terminal" evidence="7">
    <location>
        <begin position="25"/>
        <end position="249"/>
    </location>
</feature>
<sequence length="442" mass="49012">MAAVTVWSWLLALMAVAAVCDWTLVVVNSGVQVTRGRSVFVTQKHLKINVEPTADCKVEVVMNEPVTQRVGRLTPQVFDCSFLEDEVKYVHSGSPLLDEDTVMLRVYRFTSSETLVETVVLPVRVLDSGPGVVELGSVPLVVPQFYALSNAIDGSVLRIATSDDVVCTVRLLTADANVPALGQLVREEEDAVLRKGRETAALCPGNKPCPHDTKEVRFLKTSCQDFLSSGLKYQHLSPPSPEIDYIPIRVELREQNTRTLLETEAVWLPVLIHGAMQNQPPHAAFMASFILEVDQFILTPLTTAALDAEDHETPQERLVFNITVPPPQGYVTHLDDHTKPVRSFTWADLHEMKVAYQPPNNSQSQRRNYEVEFQAIDGSYMTSPPILVHISIRTTDTNAPRVSWNMGGAVFEIEYFHIDVFRAGLSSILASLVQIGPGFAKL</sequence>
<dbReference type="InterPro" id="IPR051561">
    <property type="entry name" value="FRAS1_ECM"/>
</dbReference>
<evidence type="ECO:0000256" key="6">
    <source>
        <dbReference type="SAM" id="SignalP"/>
    </source>
</evidence>
<evidence type="ECO:0000256" key="3">
    <source>
        <dbReference type="ARBA" id="ARBA00022737"/>
    </source>
</evidence>
<dbReference type="Proteomes" id="UP000693946">
    <property type="component" value="Linkage Group LG14"/>
</dbReference>